<evidence type="ECO:0000256" key="2">
    <source>
        <dbReference type="ARBA" id="ARBA00009142"/>
    </source>
</evidence>
<reference evidence="9 10" key="1">
    <citation type="journal article" date="2019" name="Environ. Microbiol.">
        <title>Species interactions and distinct microbial communities in high Arctic permafrost affected cryosols are associated with the CH4 and CO2 gas fluxes.</title>
        <authorList>
            <person name="Altshuler I."/>
            <person name="Hamel J."/>
            <person name="Turney S."/>
            <person name="Magnuson E."/>
            <person name="Levesque R."/>
            <person name="Greer C."/>
            <person name="Whyte L.G."/>
        </authorList>
    </citation>
    <scope>NUCLEOTIDE SEQUENCE [LARGE SCALE GENOMIC DNA]</scope>
    <source>
        <strain evidence="9 10">S9.3A</strain>
    </source>
</reference>
<sequence length="246" mass="25327">MITAALLAVAALIVGFSKTSIGGLATISVAIFASVMPARQSTAALLLILLIGDVFAVWHYRRECDWGVLRRLVPAVLPGLALGAAFLAVVDDALLRHTIGAMLLVLTAVQLILTTRGGASRATVRARAHSRPAALVAGLAAGFATMTANAAGGVMTLYFTAQGVRKLQFLGTGACLFLGVNLCKVPFSAGLGLFTMDAVRNALLLAPLVLLGAWVGLRTAARLSQARFDAAVLVATGIAAVALLVR</sequence>
<dbReference type="EMBL" id="RCZM01000003">
    <property type="protein sequence ID" value="TPG17069.1"/>
    <property type="molecule type" value="Genomic_DNA"/>
</dbReference>
<dbReference type="InterPro" id="IPR002781">
    <property type="entry name" value="TM_pro_TauE-like"/>
</dbReference>
<evidence type="ECO:0000256" key="3">
    <source>
        <dbReference type="ARBA" id="ARBA00022448"/>
    </source>
</evidence>
<evidence type="ECO:0000313" key="9">
    <source>
        <dbReference type="EMBL" id="TPG17069.1"/>
    </source>
</evidence>
<dbReference type="InterPro" id="IPR052017">
    <property type="entry name" value="TSUP"/>
</dbReference>
<dbReference type="Pfam" id="PF01925">
    <property type="entry name" value="TauE"/>
    <property type="match status" value="1"/>
</dbReference>
<organism evidence="9 10">
    <name type="scientific">Pedococcus bigeumensis</name>
    <dbReference type="NCBI Taxonomy" id="433644"/>
    <lineage>
        <taxon>Bacteria</taxon>
        <taxon>Bacillati</taxon>
        <taxon>Actinomycetota</taxon>
        <taxon>Actinomycetes</taxon>
        <taxon>Micrococcales</taxon>
        <taxon>Intrasporangiaceae</taxon>
        <taxon>Pedococcus</taxon>
    </lineage>
</organism>
<comment type="subcellular location">
    <subcellularLocation>
        <location evidence="1 8">Cell membrane</location>
        <topology evidence="1 8">Multi-pass membrane protein</topology>
    </subcellularLocation>
</comment>
<comment type="caution">
    <text evidence="9">The sequence shown here is derived from an EMBL/GenBank/DDBJ whole genome shotgun (WGS) entry which is preliminary data.</text>
</comment>
<dbReference type="OrthoDB" id="9801058at2"/>
<keyword evidence="6 8" id="KW-1133">Transmembrane helix</keyword>
<feature type="transmembrane region" description="Helical" evidence="8">
    <location>
        <begin position="228"/>
        <end position="245"/>
    </location>
</feature>
<keyword evidence="5 8" id="KW-0812">Transmembrane</keyword>
<feature type="transmembrane region" description="Helical" evidence="8">
    <location>
        <begin position="95"/>
        <end position="113"/>
    </location>
</feature>
<dbReference type="PANTHER" id="PTHR30269:SF23">
    <property type="entry name" value="MEMBRANE TRANSPORTER PROTEIN YDHB-RELATED"/>
    <property type="match status" value="1"/>
</dbReference>
<accession>A0A502CY31</accession>
<proteinExistence type="inferred from homology"/>
<evidence type="ECO:0000256" key="1">
    <source>
        <dbReference type="ARBA" id="ARBA00004651"/>
    </source>
</evidence>
<keyword evidence="10" id="KW-1185">Reference proteome</keyword>
<keyword evidence="7 8" id="KW-0472">Membrane</keyword>
<evidence type="ECO:0000256" key="7">
    <source>
        <dbReference type="ARBA" id="ARBA00023136"/>
    </source>
</evidence>
<feature type="transmembrane region" description="Helical" evidence="8">
    <location>
        <begin position="199"/>
        <end position="216"/>
    </location>
</feature>
<feature type="transmembrane region" description="Helical" evidence="8">
    <location>
        <begin position="134"/>
        <end position="161"/>
    </location>
</feature>
<evidence type="ECO:0000256" key="5">
    <source>
        <dbReference type="ARBA" id="ARBA00022692"/>
    </source>
</evidence>
<dbReference type="Proteomes" id="UP000317722">
    <property type="component" value="Unassembled WGS sequence"/>
</dbReference>
<evidence type="ECO:0000256" key="4">
    <source>
        <dbReference type="ARBA" id="ARBA00022475"/>
    </source>
</evidence>
<dbReference type="PANTHER" id="PTHR30269">
    <property type="entry name" value="TRANSMEMBRANE PROTEIN YFCA"/>
    <property type="match status" value="1"/>
</dbReference>
<feature type="transmembrane region" description="Helical" evidence="8">
    <location>
        <begin position="167"/>
        <end position="187"/>
    </location>
</feature>
<keyword evidence="3" id="KW-0813">Transport</keyword>
<feature type="transmembrane region" description="Helical" evidence="8">
    <location>
        <begin position="72"/>
        <end position="89"/>
    </location>
</feature>
<protein>
    <recommendedName>
        <fullName evidence="8">Probable membrane transporter protein</fullName>
    </recommendedName>
</protein>
<comment type="similarity">
    <text evidence="2 8">Belongs to the 4-toluene sulfonate uptake permease (TSUP) (TC 2.A.102) family.</text>
</comment>
<dbReference type="GO" id="GO:0005886">
    <property type="term" value="C:plasma membrane"/>
    <property type="evidence" value="ECO:0007669"/>
    <property type="project" value="UniProtKB-SubCell"/>
</dbReference>
<evidence type="ECO:0000313" key="10">
    <source>
        <dbReference type="Proteomes" id="UP000317722"/>
    </source>
</evidence>
<feature type="transmembrane region" description="Helical" evidence="8">
    <location>
        <begin position="43"/>
        <end position="60"/>
    </location>
</feature>
<gene>
    <name evidence="9" type="ORF">EAH86_09850</name>
</gene>
<dbReference type="RefSeq" id="WP_140739826.1">
    <property type="nucleotide sequence ID" value="NZ_RCZM01000003.1"/>
</dbReference>
<evidence type="ECO:0000256" key="6">
    <source>
        <dbReference type="ARBA" id="ARBA00022989"/>
    </source>
</evidence>
<evidence type="ECO:0000256" key="8">
    <source>
        <dbReference type="RuleBase" id="RU363041"/>
    </source>
</evidence>
<dbReference type="AlphaFoldDB" id="A0A502CY31"/>
<name>A0A502CY31_9MICO</name>
<keyword evidence="4 8" id="KW-1003">Cell membrane</keyword>